<dbReference type="OrthoDB" id="9778453at2"/>
<keyword evidence="1" id="KW-0378">Hydrolase</keyword>
<proteinExistence type="predicted"/>
<evidence type="ECO:0000313" key="5">
    <source>
        <dbReference type="Proteomes" id="UP000482487"/>
    </source>
</evidence>
<dbReference type="PROSITE" id="PS51831">
    <property type="entry name" value="HD"/>
    <property type="match status" value="1"/>
</dbReference>
<dbReference type="CDD" id="cd04492">
    <property type="entry name" value="YhaM_OBF_like"/>
    <property type="match status" value="1"/>
</dbReference>
<comment type="caution">
    <text evidence="4">The sequence shown here is derived from an EMBL/GenBank/DDBJ whole genome shotgun (WGS) entry which is preliminary data.</text>
</comment>
<dbReference type="InterPro" id="IPR003607">
    <property type="entry name" value="HD/PDEase_dom"/>
</dbReference>
<organism evidence="4 5">
    <name type="scientific">Solidesulfovibrio aerotolerans</name>
    <dbReference type="NCBI Taxonomy" id="295255"/>
    <lineage>
        <taxon>Bacteria</taxon>
        <taxon>Pseudomonadati</taxon>
        <taxon>Thermodesulfobacteriota</taxon>
        <taxon>Desulfovibrionia</taxon>
        <taxon>Desulfovibrionales</taxon>
        <taxon>Desulfovibrionaceae</taxon>
        <taxon>Solidesulfovibrio</taxon>
    </lineage>
</organism>
<reference evidence="4 5" key="1">
    <citation type="submission" date="2020-01" db="EMBL/GenBank/DDBJ databases">
        <title>Genome sequence of Desulfovibrio aerotolerans DSM 16695(T).</title>
        <authorList>
            <person name="Karnachuk O."/>
            <person name="Avakyan M."/>
            <person name="Mardanov A."/>
            <person name="Kadnikov V."/>
            <person name="Ravin N."/>
        </authorList>
    </citation>
    <scope>NUCLEOTIDE SEQUENCE [LARGE SCALE GENOMIC DNA]</scope>
    <source>
        <strain evidence="4 5">DSM 16695</strain>
    </source>
</reference>
<feature type="region of interest" description="Disordered" evidence="2">
    <location>
        <begin position="348"/>
        <end position="375"/>
    </location>
</feature>
<evidence type="ECO:0000256" key="2">
    <source>
        <dbReference type="SAM" id="MobiDB-lite"/>
    </source>
</evidence>
<dbReference type="Pfam" id="PF01336">
    <property type="entry name" value="tRNA_anti-codon"/>
    <property type="match status" value="1"/>
</dbReference>
<feature type="compositionally biased region" description="Basic and acidic residues" evidence="2">
    <location>
        <begin position="354"/>
        <end position="367"/>
    </location>
</feature>
<dbReference type="PANTHER" id="PTHR37294">
    <property type="entry name" value="3'-5' EXORIBONUCLEASE YHAM"/>
    <property type="match status" value="1"/>
</dbReference>
<dbReference type="InterPro" id="IPR050798">
    <property type="entry name" value="YhaM_exoribonuc/phosphodiest"/>
</dbReference>
<dbReference type="Proteomes" id="UP000482487">
    <property type="component" value="Unassembled WGS sequence"/>
</dbReference>
<dbReference type="PANTHER" id="PTHR37294:SF1">
    <property type="entry name" value="3'-5' EXORIBONUCLEASE YHAM"/>
    <property type="match status" value="1"/>
</dbReference>
<accession>A0A7C9MHA9</accession>
<dbReference type="InterPro" id="IPR004365">
    <property type="entry name" value="NA-bd_OB_tRNA"/>
</dbReference>
<dbReference type="CDD" id="cd00077">
    <property type="entry name" value="HDc"/>
    <property type="match status" value="1"/>
</dbReference>
<gene>
    <name evidence="4" type="ORF">GTA51_17500</name>
</gene>
<dbReference type="Gene3D" id="1.10.3210.10">
    <property type="entry name" value="Hypothetical protein af1432"/>
    <property type="match status" value="1"/>
</dbReference>
<dbReference type="GO" id="GO:0016787">
    <property type="term" value="F:hydrolase activity"/>
    <property type="evidence" value="ECO:0007669"/>
    <property type="project" value="UniProtKB-KW"/>
</dbReference>
<protein>
    <submittedName>
        <fullName evidence="4">HD domain-containing protein</fullName>
    </submittedName>
</protein>
<dbReference type="SUPFAM" id="SSF109604">
    <property type="entry name" value="HD-domain/PDEase-like"/>
    <property type="match status" value="1"/>
</dbReference>
<dbReference type="GO" id="GO:0003676">
    <property type="term" value="F:nucleic acid binding"/>
    <property type="evidence" value="ECO:0007669"/>
    <property type="project" value="InterPro"/>
</dbReference>
<dbReference type="Pfam" id="PF01966">
    <property type="entry name" value="HD"/>
    <property type="match status" value="1"/>
</dbReference>
<sequence>MPKAAGIDNRRWRGQPRLPAIMNECPSEVAVIEKSRFVKDLAAGQTVAEVFCLGAARLGQAKNGPFWTLVLEDVTGQIEAKIWSPAAQAYAALAAGQFVWVEAQVGAYRDRPQVNIDRLRVLTPEEFAPDLAQFVPSSAEPPEGLLEKLIELCRAEISHAPWRKFTSKVLTQADFRDRWLEAPGAKSVHHSYRGGLLEHTLAVSRLVLSICDRYPALDRDTLLAAAVCHDMGKAWELTSGPGRDYTSEGRLLGHIIIGLQLVEPLLKKCAIEPDLALHFQHILLAHHGEYEYGSPRRPKTAEAFVLHFADNIDAKMNQIFGTFDDETDAAGTWSPYVRTLERYLYNPPRTPRPVAEKAPKPKEKDAHQCLLPLKA</sequence>
<evidence type="ECO:0000313" key="4">
    <source>
        <dbReference type="EMBL" id="MYL84910.1"/>
    </source>
</evidence>
<dbReference type="EMBL" id="WVUD01000046">
    <property type="protein sequence ID" value="MYL84910.1"/>
    <property type="molecule type" value="Genomic_DNA"/>
</dbReference>
<evidence type="ECO:0000256" key="1">
    <source>
        <dbReference type="ARBA" id="ARBA00022801"/>
    </source>
</evidence>
<name>A0A7C9MHA9_9BACT</name>
<dbReference type="AlphaFoldDB" id="A0A7C9MHA9"/>
<feature type="domain" description="HD" evidence="3">
    <location>
        <begin position="196"/>
        <end position="315"/>
    </location>
</feature>
<dbReference type="InterPro" id="IPR006674">
    <property type="entry name" value="HD_domain"/>
</dbReference>
<evidence type="ECO:0000259" key="3">
    <source>
        <dbReference type="PROSITE" id="PS51831"/>
    </source>
</evidence>
<dbReference type="GO" id="GO:0031125">
    <property type="term" value="P:rRNA 3'-end processing"/>
    <property type="evidence" value="ECO:0007669"/>
    <property type="project" value="TreeGrafter"/>
</dbReference>
<keyword evidence="5" id="KW-1185">Reference proteome</keyword>
<dbReference type="SMART" id="SM00471">
    <property type="entry name" value="HDc"/>
    <property type="match status" value="1"/>
</dbReference>